<keyword evidence="4" id="KW-1185">Reference proteome</keyword>
<dbReference type="EMBL" id="AMRG01000012">
    <property type="protein sequence ID" value="EKE82088.1"/>
    <property type="molecule type" value="Genomic_DNA"/>
</dbReference>
<evidence type="ECO:0000256" key="1">
    <source>
        <dbReference type="SAM" id="SignalP"/>
    </source>
</evidence>
<reference evidence="3 4" key="1">
    <citation type="journal article" date="2012" name="J. Bacteriol.">
        <title>Genome Sequence of Idiomarina xiamenensis Type Strain 10-D-4.</title>
        <authorList>
            <person name="Lai Q."/>
            <person name="Wang L."/>
            <person name="Wang W."/>
            <person name="Shao Z."/>
        </authorList>
    </citation>
    <scope>NUCLEOTIDE SEQUENCE [LARGE SCALE GENOMIC DNA]</scope>
    <source>
        <strain evidence="3 4">10-D-4</strain>
    </source>
</reference>
<keyword evidence="1" id="KW-0732">Signal</keyword>
<protein>
    <recommendedName>
        <fullName evidence="2">FlgO domain-containing protein</fullName>
    </recommendedName>
</protein>
<gene>
    <name evidence="3" type="ORF">A10D4_09934</name>
</gene>
<evidence type="ECO:0000259" key="2">
    <source>
        <dbReference type="Pfam" id="PF17680"/>
    </source>
</evidence>
<dbReference type="RefSeq" id="WP_008489289.1">
    <property type="nucleotide sequence ID" value="NZ_AMRG01000012.1"/>
</dbReference>
<comment type="caution">
    <text evidence="3">The sequence shown here is derived from an EMBL/GenBank/DDBJ whole genome shotgun (WGS) entry which is preliminary data.</text>
</comment>
<accession>K2K395</accession>
<dbReference type="Proteomes" id="UP000014115">
    <property type="component" value="Unassembled WGS sequence"/>
</dbReference>
<dbReference type="OrthoDB" id="6236745at2"/>
<dbReference type="InterPro" id="IPR041215">
    <property type="entry name" value="FlgO_dom"/>
</dbReference>
<proteinExistence type="predicted"/>
<evidence type="ECO:0000313" key="3">
    <source>
        <dbReference type="EMBL" id="EKE82088.1"/>
    </source>
</evidence>
<dbReference type="PATRIC" id="fig|740709.3.peg.2009"/>
<name>K2K395_9GAMM</name>
<dbReference type="AlphaFoldDB" id="K2K395"/>
<sequence>MRRFILSMLFLLTQLIVTSNVWAAHVEPLQMAAERLAAQLQSGLTTITSSSDEASTDSQLTGIASFVMADSLQLPHQGDATASLGQQLSEALYTELNQRHVALVDFRARDFIAVSAHGETVLSRDIEQLPQYPQVDRVVVGTLAPREHGVLVQVRVLDRRTQQVLASASDFISKRFYWHQRQVEVVNGRLQRESSEGTSR</sequence>
<feature type="chain" id="PRO_5003859503" description="FlgO domain-containing protein" evidence="1">
    <location>
        <begin position="24"/>
        <end position="200"/>
    </location>
</feature>
<evidence type="ECO:0000313" key="4">
    <source>
        <dbReference type="Proteomes" id="UP000014115"/>
    </source>
</evidence>
<dbReference type="STRING" id="740709.A10D4_09934"/>
<dbReference type="Pfam" id="PF17680">
    <property type="entry name" value="FlgO"/>
    <property type="match status" value="1"/>
</dbReference>
<dbReference type="eggNOG" id="COG5616">
    <property type="taxonomic scope" value="Bacteria"/>
</dbReference>
<feature type="signal peptide" evidence="1">
    <location>
        <begin position="1"/>
        <end position="23"/>
    </location>
</feature>
<organism evidence="3 4">
    <name type="scientific">Idiomarina xiamenensis 10-D-4</name>
    <dbReference type="NCBI Taxonomy" id="740709"/>
    <lineage>
        <taxon>Bacteria</taxon>
        <taxon>Pseudomonadati</taxon>
        <taxon>Pseudomonadota</taxon>
        <taxon>Gammaproteobacteria</taxon>
        <taxon>Alteromonadales</taxon>
        <taxon>Idiomarinaceae</taxon>
        <taxon>Idiomarina</taxon>
    </lineage>
</organism>
<feature type="domain" description="FlgO" evidence="2">
    <location>
        <begin position="35"/>
        <end position="174"/>
    </location>
</feature>